<feature type="transmembrane region" description="Helical" evidence="6">
    <location>
        <begin position="499"/>
        <end position="520"/>
    </location>
</feature>
<gene>
    <name evidence="8" type="ORF">DFR70_108278</name>
</gene>
<organism evidence="8 9">
    <name type="scientific">Nocardia tenerifensis</name>
    <dbReference type="NCBI Taxonomy" id="228006"/>
    <lineage>
        <taxon>Bacteria</taxon>
        <taxon>Bacillati</taxon>
        <taxon>Actinomycetota</taxon>
        <taxon>Actinomycetes</taxon>
        <taxon>Mycobacteriales</taxon>
        <taxon>Nocardiaceae</taxon>
        <taxon>Nocardia</taxon>
    </lineage>
</organism>
<dbReference type="InterPro" id="IPR036259">
    <property type="entry name" value="MFS_trans_sf"/>
</dbReference>
<protein>
    <submittedName>
        <fullName evidence="8">MFS transporter</fullName>
    </submittedName>
</protein>
<feature type="domain" description="Major facilitator superfamily (MFS) profile" evidence="7">
    <location>
        <begin position="32"/>
        <end position="525"/>
    </location>
</feature>
<reference evidence="8 9" key="1">
    <citation type="submission" date="2018-05" db="EMBL/GenBank/DDBJ databases">
        <title>Genomic Encyclopedia of Type Strains, Phase IV (KMG-IV): sequencing the most valuable type-strain genomes for metagenomic binning, comparative biology and taxonomic classification.</title>
        <authorList>
            <person name="Goeker M."/>
        </authorList>
    </citation>
    <scope>NUCLEOTIDE SEQUENCE [LARGE SCALE GENOMIC DNA]</scope>
    <source>
        <strain evidence="8 9">DSM 44704</strain>
    </source>
</reference>
<dbReference type="InterPro" id="IPR020846">
    <property type="entry name" value="MFS_dom"/>
</dbReference>
<dbReference type="GO" id="GO:0005886">
    <property type="term" value="C:plasma membrane"/>
    <property type="evidence" value="ECO:0007669"/>
    <property type="project" value="UniProtKB-SubCell"/>
</dbReference>
<feature type="transmembrane region" description="Helical" evidence="6">
    <location>
        <begin position="247"/>
        <end position="270"/>
    </location>
</feature>
<dbReference type="SUPFAM" id="SSF103473">
    <property type="entry name" value="MFS general substrate transporter"/>
    <property type="match status" value="1"/>
</dbReference>
<feature type="transmembrane region" description="Helical" evidence="6">
    <location>
        <begin position="352"/>
        <end position="373"/>
    </location>
</feature>
<keyword evidence="4 6" id="KW-0472">Membrane</keyword>
<evidence type="ECO:0000256" key="6">
    <source>
        <dbReference type="SAM" id="Phobius"/>
    </source>
</evidence>
<dbReference type="Gene3D" id="1.20.1250.20">
    <property type="entry name" value="MFS general substrate transporter like domains"/>
    <property type="match status" value="1"/>
</dbReference>
<dbReference type="EMBL" id="QJKF01000008">
    <property type="protein sequence ID" value="PXX61720.1"/>
    <property type="molecule type" value="Genomic_DNA"/>
</dbReference>
<accession>A0A318JWR1</accession>
<dbReference type="GO" id="GO:0022857">
    <property type="term" value="F:transmembrane transporter activity"/>
    <property type="evidence" value="ECO:0007669"/>
    <property type="project" value="InterPro"/>
</dbReference>
<sequence>MIVEMDPPARTTRTANTGAEPMHLGPRRRRMVLLTLCAAAALISGDTALQTIAVQSLLRQLGHRPDMAISLWLPAAHAVAYVAFLLVGGALADRLGAKRVIVGGFVLYLAGAVIHLVCPDTPLALLVARTTMGAGAAAILPATLALVVLVYGEGSGRARAVTAWAGCSAAGVMSTLLLTAVVLNQVWWPYVMAGLAMADVVVLIGVLAIVPGIPADPASPVDWPAVATTTLSAGSLALALYQAPKWGWTSSGFAIALGVGVALAVVAAVIRRGGSLPHDWLVSAEPRVRLVMLALGTSIVAMFGMVYLVIQYLQVLGGRVPVVAGLALFLPACVATAIGAKVGAALHRAGCVVAAVIIGSTAIMDGLAIGLTAGEPGDLAPLVAMVTVTGLGCALVLGIALEVVSAAHAASRTGIPWGAQLILVQLSGLLGAAIVGGLVDHGYRNRFIVPADVLAVGGAGIGRDPVGDGVRAVTLAGDQHGVPLAVAVRNAFVGGYGDGLLATIAVVAVVVVVMLVASVLSRKSNTAR</sequence>
<dbReference type="Pfam" id="PF07690">
    <property type="entry name" value="MFS_1"/>
    <property type="match status" value="1"/>
</dbReference>
<evidence type="ECO:0000259" key="7">
    <source>
        <dbReference type="PROSITE" id="PS50850"/>
    </source>
</evidence>
<feature type="region of interest" description="Disordered" evidence="5">
    <location>
        <begin position="1"/>
        <end position="21"/>
    </location>
</feature>
<feature type="transmembrane region" description="Helical" evidence="6">
    <location>
        <begin position="67"/>
        <end position="88"/>
    </location>
</feature>
<dbReference type="InterPro" id="IPR011701">
    <property type="entry name" value="MFS"/>
</dbReference>
<dbReference type="PROSITE" id="PS50850">
    <property type="entry name" value="MFS"/>
    <property type="match status" value="1"/>
</dbReference>
<evidence type="ECO:0000256" key="2">
    <source>
        <dbReference type="ARBA" id="ARBA00022692"/>
    </source>
</evidence>
<feature type="transmembrane region" description="Helical" evidence="6">
    <location>
        <begin position="290"/>
        <end position="310"/>
    </location>
</feature>
<keyword evidence="2 6" id="KW-0812">Transmembrane</keyword>
<feature type="transmembrane region" description="Helical" evidence="6">
    <location>
        <begin position="322"/>
        <end position="340"/>
    </location>
</feature>
<feature type="transmembrane region" description="Helical" evidence="6">
    <location>
        <begin position="163"/>
        <end position="181"/>
    </location>
</feature>
<comment type="caution">
    <text evidence="8">The sequence shown here is derived from an EMBL/GenBank/DDBJ whole genome shotgun (WGS) entry which is preliminary data.</text>
</comment>
<dbReference type="AlphaFoldDB" id="A0A318JWR1"/>
<feature type="transmembrane region" description="Helical" evidence="6">
    <location>
        <begin position="379"/>
        <end position="405"/>
    </location>
</feature>
<evidence type="ECO:0000256" key="4">
    <source>
        <dbReference type="ARBA" id="ARBA00023136"/>
    </source>
</evidence>
<evidence type="ECO:0000256" key="3">
    <source>
        <dbReference type="ARBA" id="ARBA00022989"/>
    </source>
</evidence>
<evidence type="ECO:0000256" key="5">
    <source>
        <dbReference type="SAM" id="MobiDB-lite"/>
    </source>
</evidence>
<evidence type="ECO:0000313" key="8">
    <source>
        <dbReference type="EMBL" id="PXX61720.1"/>
    </source>
</evidence>
<feature type="transmembrane region" description="Helical" evidence="6">
    <location>
        <begin position="187"/>
        <end position="209"/>
    </location>
</feature>
<comment type="subcellular location">
    <subcellularLocation>
        <location evidence="1">Cell membrane</location>
        <topology evidence="1">Multi-pass membrane protein</topology>
    </subcellularLocation>
</comment>
<name>A0A318JWR1_9NOCA</name>
<keyword evidence="3 6" id="KW-1133">Transmembrane helix</keyword>
<proteinExistence type="predicted"/>
<dbReference type="PANTHER" id="PTHR42718">
    <property type="entry name" value="MAJOR FACILITATOR SUPERFAMILY MULTIDRUG TRANSPORTER MFSC"/>
    <property type="match status" value="1"/>
</dbReference>
<keyword evidence="9" id="KW-1185">Reference proteome</keyword>
<feature type="transmembrane region" description="Helical" evidence="6">
    <location>
        <begin position="100"/>
        <end position="117"/>
    </location>
</feature>
<feature type="transmembrane region" description="Helical" evidence="6">
    <location>
        <begin position="123"/>
        <end position="151"/>
    </location>
</feature>
<dbReference type="RefSeq" id="WP_040731611.1">
    <property type="nucleotide sequence ID" value="NZ_QJKF01000008.1"/>
</dbReference>
<feature type="transmembrane region" description="Helical" evidence="6">
    <location>
        <begin position="417"/>
        <end position="439"/>
    </location>
</feature>
<evidence type="ECO:0000256" key="1">
    <source>
        <dbReference type="ARBA" id="ARBA00004651"/>
    </source>
</evidence>
<evidence type="ECO:0000313" key="9">
    <source>
        <dbReference type="Proteomes" id="UP000247569"/>
    </source>
</evidence>
<dbReference type="Proteomes" id="UP000247569">
    <property type="component" value="Unassembled WGS sequence"/>
</dbReference>
<dbReference type="PANTHER" id="PTHR42718:SF49">
    <property type="entry name" value="EXPORT PROTEIN"/>
    <property type="match status" value="1"/>
</dbReference>
<feature type="transmembrane region" description="Helical" evidence="6">
    <location>
        <begin position="221"/>
        <end position="241"/>
    </location>
</feature>